<comment type="caution">
    <text evidence="1">The sequence shown here is derived from an EMBL/GenBank/DDBJ whole genome shotgun (WGS) entry which is preliminary data.</text>
</comment>
<organism evidence="1 2">
    <name type="scientific">Pseudoalteromonas lipolytica</name>
    <dbReference type="NCBI Taxonomy" id="570156"/>
    <lineage>
        <taxon>Bacteria</taxon>
        <taxon>Pseudomonadati</taxon>
        <taxon>Pseudomonadota</taxon>
        <taxon>Gammaproteobacteria</taxon>
        <taxon>Alteromonadales</taxon>
        <taxon>Pseudoalteromonadaceae</taxon>
        <taxon>Pseudoalteromonas</taxon>
    </lineage>
</organism>
<protein>
    <recommendedName>
        <fullName evidence="3">J domain-containing protein</fullName>
    </recommendedName>
</protein>
<accession>A0ABU8SZR6</accession>
<dbReference type="RefSeq" id="WP_339982596.1">
    <property type="nucleotide sequence ID" value="NZ_JAQPZS010000027.1"/>
</dbReference>
<dbReference type="Proteomes" id="UP001377972">
    <property type="component" value="Unassembled WGS sequence"/>
</dbReference>
<evidence type="ECO:0008006" key="3">
    <source>
        <dbReference type="Google" id="ProtNLM"/>
    </source>
</evidence>
<gene>
    <name evidence="1" type="ORF">PQI24_19945</name>
</gene>
<dbReference type="EMBL" id="JAQPZS010000027">
    <property type="protein sequence ID" value="MEJ6498312.1"/>
    <property type="molecule type" value="Genomic_DNA"/>
</dbReference>
<proteinExistence type="predicted"/>
<name>A0ABU8SZR6_9GAMM</name>
<evidence type="ECO:0000313" key="1">
    <source>
        <dbReference type="EMBL" id="MEJ6498312.1"/>
    </source>
</evidence>
<keyword evidence="2" id="KW-1185">Reference proteome</keyword>
<evidence type="ECO:0000313" key="2">
    <source>
        <dbReference type="Proteomes" id="UP001377972"/>
    </source>
</evidence>
<reference evidence="1 2" key="1">
    <citation type="submission" date="2023-01" db="EMBL/GenBank/DDBJ databases">
        <title>Trichodesmium-associated heterotrophic epibiont bacteria.</title>
        <authorList>
            <person name="Cleveland C.S."/>
            <person name="Webb E.A."/>
        </authorList>
    </citation>
    <scope>NUCLEOTIDE SEQUENCE [LARGE SCALE GENOMIC DNA]</scope>
    <source>
        <strain evidence="1 2">USCH2</strain>
    </source>
</reference>
<sequence>MDWKDCDSLKALKKLGSFKSVKEKINCDLENISSINARGWNELFDKITSLRALYISEPKKVDGDFISESNKYIFVLLYTSGKIRLDLLEIDVNHYKDKSVAKKWRNKVMKAIHPDVCSDIRSEEATRALNDIYNEMVQ</sequence>